<name>A0A183Q398_9TREM</name>
<sequence length="149" mass="16560">MCTGTHDLNPILIKDSKPNSNSAILWELTEKHLSSFLPELLEQLFPNNSPETNMTNVITNSNDPPVITGPDDELTHESSMNHDNVNAVNEVLYAQTSESTTETKLHNDVNHSDTPIMVEQCSIHDTNKSSVELSEMATPKQNISTIYNL</sequence>
<proteinExistence type="predicted"/>
<dbReference type="EMBL" id="UZAL01046219">
    <property type="protein sequence ID" value="VDP84079.1"/>
    <property type="molecule type" value="Genomic_DNA"/>
</dbReference>
<organism evidence="1 2">
    <name type="scientific">Schistosoma mattheei</name>
    <dbReference type="NCBI Taxonomy" id="31246"/>
    <lineage>
        <taxon>Eukaryota</taxon>
        <taxon>Metazoa</taxon>
        <taxon>Spiralia</taxon>
        <taxon>Lophotrochozoa</taxon>
        <taxon>Platyhelminthes</taxon>
        <taxon>Trematoda</taxon>
        <taxon>Digenea</taxon>
        <taxon>Strigeidida</taxon>
        <taxon>Schistosomatoidea</taxon>
        <taxon>Schistosomatidae</taxon>
        <taxon>Schistosoma</taxon>
    </lineage>
</organism>
<dbReference type="Proteomes" id="UP000269396">
    <property type="component" value="Unassembled WGS sequence"/>
</dbReference>
<dbReference type="STRING" id="31246.A0A183Q398"/>
<gene>
    <name evidence="1" type="ORF">SMTD_LOCUS21085</name>
</gene>
<accession>A0A183Q398</accession>
<dbReference type="AlphaFoldDB" id="A0A183Q398"/>
<keyword evidence="2" id="KW-1185">Reference proteome</keyword>
<evidence type="ECO:0000313" key="2">
    <source>
        <dbReference type="Proteomes" id="UP000269396"/>
    </source>
</evidence>
<protein>
    <submittedName>
        <fullName evidence="1">Uncharacterized protein</fullName>
    </submittedName>
</protein>
<evidence type="ECO:0000313" key="1">
    <source>
        <dbReference type="EMBL" id="VDP84079.1"/>
    </source>
</evidence>
<reference evidence="1 2" key="1">
    <citation type="submission" date="2018-11" db="EMBL/GenBank/DDBJ databases">
        <authorList>
            <consortium name="Pathogen Informatics"/>
        </authorList>
    </citation>
    <scope>NUCLEOTIDE SEQUENCE [LARGE SCALE GENOMIC DNA]</scope>
    <source>
        <strain>Denwood</strain>
        <strain evidence="2">Zambia</strain>
    </source>
</reference>